<name>A0A5B8RBU1_9ZZZZ</name>
<dbReference type="PANTHER" id="PTHR23090">
    <property type="entry name" value="NH 3 /GLUTAMINE-DEPENDENT NAD + SYNTHETASE"/>
    <property type="match status" value="1"/>
</dbReference>
<comment type="similarity">
    <text evidence="2">Belongs to the NAD synthetase family.</text>
</comment>
<dbReference type="PANTHER" id="PTHR23090:SF9">
    <property type="entry name" value="GLUTAMINE-DEPENDENT NAD(+) SYNTHETASE"/>
    <property type="match status" value="1"/>
</dbReference>
<dbReference type="NCBIfam" id="TIGR00552">
    <property type="entry name" value="nadE"/>
    <property type="match status" value="1"/>
</dbReference>
<keyword evidence="5" id="KW-0547">Nucleotide-binding</keyword>
<dbReference type="InterPro" id="IPR014729">
    <property type="entry name" value="Rossmann-like_a/b/a_fold"/>
</dbReference>
<dbReference type="Gene3D" id="3.40.50.620">
    <property type="entry name" value="HUPs"/>
    <property type="match status" value="1"/>
</dbReference>
<feature type="domain" description="NAD/GMP synthase" evidence="9">
    <location>
        <begin position="174"/>
        <end position="308"/>
    </location>
</feature>
<dbReference type="GO" id="GO:0003952">
    <property type="term" value="F:NAD+ synthase (glutamine-hydrolyzing) activity"/>
    <property type="evidence" value="ECO:0007669"/>
    <property type="project" value="InterPro"/>
</dbReference>
<accession>A0A5B8RBU1</accession>
<organism evidence="10">
    <name type="scientific">uncultured organism</name>
    <dbReference type="NCBI Taxonomy" id="155900"/>
    <lineage>
        <taxon>unclassified sequences</taxon>
        <taxon>environmental samples</taxon>
    </lineage>
</organism>
<keyword evidence="3 10" id="KW-0436">Ligase</keyword>
<dbReference type="InterPro" id="IPR003694">
    <property type="entry name" value="NAD_synthase"/>
</dbReference>
<dbReference type="InterPro" id="IPR022926">
    <property type="entry name" value="NH(3)-dep_NAD(+)_synth"/>
</dbReference>
<evidence type="ECO:0000256" key="2">
    <source>
        <dbReference type="ARBA" id="ARBA00005859"/>
    </source>
</evidence>
<sequence length="337" mass="37516">MSVTQPIAPAGGGLHPWLALDCEAEAERIAAGLRRLLAERIGRRGLVVAVSGGIDSALCAALAVRAVGPRRVFALMLPERDSDPETQVRARALVEQLGVPHQQEDIAPMLEAVGCYRWRDEAMRTVFPDYDADWSSKIVIRGGLEGRYNHFELVVRAPGGRQRRRRLGYQAYLQIVAATNFKQRVRKTLEYFHADRLNYAVVGTPNRLEYDQGFFVKGGDGAADVKPIAHLYKSQVYALARHLGVPESICTAAPTTDTYSLPQGQDEFYFALPYDRMDLALYARNHHMPAETLAEALGVAVTEAEHIYRDIDVKRRTTRYLHESGLTVVPVPEVPLP</sequence>
<dbReference type="Pfam" id="PF02540">
    <property type="entry name" value="NAD_synthase"/>
    <property type="match status" value="2"/>
</dbReference>
<evidence type="ECO:0000256" key="3">
    <source>
        <dbReference type="ARBA" id="ARBA00022598"/>
    </source>
</evidence>
<keyword evidence="6" id="KW-0067">ATP-binding</keyword>
<dbReference type="HAMAP" id="MF_00193">
    <property type="entry name" value="NadE_ammonia_dep"/>
    <property type="match status" value="1"/>
</dbReference>
<dbReference type="GO" id="GO:0046872">
    <property type="term" value="F:metal ion binding"/>
    <property type="evidence" value="ECO:0007669"/>
    <property type="project" value="UniProtKB-KW"/>
</dbReference>
<dbReference type="GO" id="GO:0005524">
    <property type="term" value="F:ATP binding"/>
    <property type="evidence" value="ECO:0007669"/>
    <property type="project" value="UniProtKB-KW"/>
</dbReference>
<dbReference type="SUPFAM" id="SSF52402">
    <property type="entry name" value="Adenine nucleotide alpha hydrolases-like"/>
    <property type="match status" value="1"/>
</dbReference>
<evidence type="ECO:0000259" key="9">
    <source>
        <dbReference type="Pfam" id="PF02540"/>
    </source>
</evidence>
<dbReference type="AlphaFoldDB" id="A0A5B8RBU1"/>
<evidence type="ECO:0000313" key="10">
    <source>
        <dbReference type="EMBL" id="QEA06270.1"/>
    </source>
</evidence>
<keyword evidence="7" id="KW-0460">Magnesium</keyword>
<feature type="domain" description="NAD/GMP synthase" evidence="9">
    <location>
        <begin position="28"/>
        <end position="113"/>
    </location>
</feature>
<comment type="pathway">
    <text evidence="1">Cofactor biosynthesis; NAD(+) biosynthesis.</text>
</comment>
<dbReference type="EMBL" id="MN079133">
    <property type="protein sequence ID" value="QEA06270.1"/>
    <property type="molecule type" value="Genomic_DNA"/>
</dbReference>
<evidence type="ECO:0000256" key="5">
    <source>
        <dbReference type="ARBA" id="ARBA00022741"/>
    </source>
</evidence>
<evidence type="ECO:0000256" key="1">
    <source>
        <dbReference type="ARBA" id="ARBA00004790"/>
    </source>
</evidence>
<evidence type="ECO:0000256" key="7">
    <source>
        <dbReference type="ARBA" id="ARBA00022842"/>
    </source>
</evidence>
<keyword evidence="8" id="KW-0520">NAD</keyword>
<reference evidence="10" key="1">
    <citation type="submission" date="2019-06" db="EMBL/GenBank/DDBJ databases">
        <authorList>
            <person name="Murdoch R.W."/>
            <person name="Fathepure B."/>
        </authorList>
    </citation>
    <scope>NUCLEOTIDE SEQUENCE</scope>
</reference>
<proteinExistence type="inferred from homology"/>
<dbReference type="GO" id="GO:0008795">
    <property type="term" value="F:NAD+ synthase activity"/>
    <property type="evidence" value="ECO:0007669"/>
    <property type="project" value="UniProtKB-EC"/>
</dbReference>
<evidence type="ECO:0000256" key="6">
    <source>
        <dbReference type="ARBA" id="ARBA00022840"/>
    </source>
</evidence>
<dbReference type="GO" id="GO:0009435">
    <property type="term" value="P:NAD+ biosynthetic process"/>
    <property type="evidence" value="ECO:0007669"/>
    <property type="project" value="UniProtKB-UniPathway"/>
</dbReference>
<keyword evidence="4" id="KW-0479">Metal-binding</keyword>
<dbReference type="EC" id="6.3.1.5" evidence="10"/>
<dbReference type="NCBIfam" id="NF002048">
    <property type="entry name" value="PRK00876.1"/>
    <property type="match status" value="1"/>
</dbReference>
<dbReference type="CDD" id="cd00553">
    <property type="entry name" value="NAD_synthase"/>
    <property type="match status" value="1"/>
</dbReference>
<gene>
    <name evidence="10" type="primary">nadE_2</name>
    <name evidence="10" type="ORF">KBTEX_02601</name>
</gene>
<protein>
    <submittedName>
        <fullName evidence="10">NH(3)-dependent NAD(+) synthetase</fullName>
        <ecNumber evidence="10">6.3.1.5</ecNumber>
    </submittedName>
</protein>
<evidence type="ECO:0000256" key="4">
    <source>
        <dbReference type="ARBA" id="ARBA00022723"/>
    </source>
</evidence>
<dbReference type="InterPro" id="IPR022310">
    <property type="entry name" value="NAD/GMP_synthase"/>
</dbReference>
<evidence type="ECO:0000256" key="8">
    <source>
        <dbReference type="ARBA" id="ARBA00023027"/>
    </source>
</evidence>
<dbReference type="GO" id="GO:0004359">
    <property type="term" value="F:glutaminase activity"/>
    <property type="evidence" value="ECO:0007669"/>
    <property type="project" value="InterPro"/>
</dbReference>
<dbReference type="UniPathway" id="UPA00253"/>